<evidence type="ECO:0000256" key="1">
    <source>
        <dbReference type="SAM" id="MobiDB-lite"/>
    </source>
</evidence>
<evidence type="ECO:0000313" key="2">
    <source>
        <dbReference type="EMBL" id="KAK0435692.1"/>
    </source>
</evidence>
<protein>
    <submittedName>
        <fullName evidence="2">Uncharacterized protein</fullName>
    </submittedName>
</protein>
<dbReference type="EMBL" id="JAUEPS010000144">
    <property type="protein sequence ID" value="KAK0435692.1"/>
    <property type="molecule type" value="Genomic_DNA"/>
</dbReference>
<dbReference type="RefSeq" id="XP_060322052.1">
    <property type="nucleotide sequence ID" value="XM_060470579.1"/>
</dbReference>
<gene>
    <name evidence="2" type="ORF">EV420DRAFT_1487904</name>
</gene>
<accession>A0AA39MIL6</accession>
<evidence type="ECO:0000313" key="3">
    <source>
        <dbReference type="Proteomes" id="UP001175211"/>
    </source>
</evidence>
<organism evidence="2 3">
    <name type="scientific">Armillaria tabescens</name>
    <name type="common">Ringless honey mushroom</name>
    <name type="synonym">Agaricus tabescens</name>
    <dbReference type="NCBI Taxonomy" id="1929756"/>
    <lineage>
        <taxon>Eukaryota</taxon>
        <taxon>Fungi</taxon>
        <taxon>Dikarya</taxon>
        <taxon>Basidiomycota</taxon>
        <taxon>Agaricomycotina</taxon>
        <taxon>Agaricomycetes</taxon>
        <taxon>Agaricomycetidae</taxon>
        <taxon>Agaricales</taxon>
        <taxon>Marasmiineae</taxon>
        <taxon>Physalacriaceae</taxon>
        <taxon>Desarmillaria</taxon>
    </lineage>
</organism>
<comment type="caution">
    <text evidence="2">The sequence shown here is derived from an EMBL/GenBank/DDBJ whole genome shotgun (WGS) entry which is preliminary data.</text>
</comment>
<reference evidence="2" key="1">
    <citation type="submission" date="2023-06" db="EMBL/GenBank/DDBJ databases">
        <authorList>
            <consortium name="Lawrence Berkeley National Laboratory"/>
            <person name="Ahrendt S."/>
            <person name="Sahu N."/>
            <person name="Indic B."/>
            <person name="Wong-Bajracharya J."/>
            <person name="Merenyi Z."/>
            <person name="Ke H.-M."/>
            <person name="Monk M."/>
            <person name="Kocsube S."/>
            <person name="Drula E."/>
            <person name="Lipzen A."/>
            <person name="Balint B."/>
            <person name="Henrissat B."/>
            <person name="Andreopoulos B."/>
            <person name="Martin F.M."/>
            <person name="Harder C.B."/>
            <person name="Rigling D."/>
            <person name="Ford K.L."/>
            <person name="Foster G.D."/>
            <person name="Pangilinan J."/>
            <person name="Papanicolaou A."/>
            <person name="Barry K."/>
            <person name="LaButti K."/>
            <person name="Viragh M."/>
            <person name="Koriabine M."/>
            <person name="Yan M."/>
            <person name="Riley R."/>
            <person name="Champramary S."/>
            <person name="Plett K.L."/>
            <person name="Tsai I.J."/>
            <person name="Slot J."/>
            <person name="Sipos G."/>
            <person name="Plett J."/>
            <person name="Nagy L.G."/>
            <person name="Grigoriev I.V."/>
        </authorList>
    </citation>
    <scope>NUCLEOTIDE SEQUENCE</scope>
    <source>
        <strain evidence="2">CCBAS 213</strain>
    </source>
</reference>
<dbReference type="Proteomes" id="UP001175211">
    <property type="component" value="Unassembled WGS sequence"/>
</dbReference>
<keyword evidence="3" id="KW-1185">Reference proteome</keyword>
<dbReference type="GeneID" id="85354127"/>
<dbReference type="AlphaFoldDB" id="A0AA39MIL6"/>
<feature type="compositionally biased region" description="Basic and acidic residues" evidence="1">
    <location>
        <begin position="195"/>
        <end position="208"/>
    </location>
</feature>
<proteinExistence type="predicted"/>
<name>A0AA39MIL6_ARMTA</name>
<feature type="region of interest" description="Disordered" evidence="1">
    <location>
        <begin position="183"/>
        <end position="208"/>
    </location>
</feature>
<sequence length="208" mass="23130">MHKKNSNGSALDSTLLDTNKSESVVTIAHTENDKKDAENKHHLGGNENKAEYQVWGLRVSSLMIGGYRSCEDVECISLNVQFAIHLETQDSKDAQAPFDSFYEDFGDETPLGVDDTHVMERYSGDITDIPVSVLPSGPVIKCAIRYKIPSTQKTPYNPPLSIDDLLNDEMLIKRIETDYITMHQSPPTYAGPDSDPPKTTKLNRDIAT</sequence>